<dbReference type="EMBL" id="DSBX01000367">
    <property type="protein sequence ID" value="HDR00520.1"/>
    <property type="molecule type" value="Genomic_DNA"/>
</dbReference>
<evidence type="ECO:0000313" key="2">
    <source>
        <dbReference type="EMBL" id="HDR00520.1"/>
    </source>
</evidence>
<feature type="compositionally biased region" description="Low complexity" evidence="1">
    <location>
        <begin position="1"/>
        <end position="11"/>
    </location>
</feature>
<evidence type="ECO:0000256" key="1">
    <source>
        <dbReference type="SAM" id="MobiDB-lite"/>
    </source>
</evidence>
<sequence length="180" mass="20086">MPASPGSAAGARPESRAPGFAQTPARLDIGPGKGIIPYDSATGHSRAFPSFDRRHAPTALKARAEESRIACCGLDCGQCDMLRAAKNPEMQRQFARWFREHLQLDIEPEQVRCAGCHGPREEHWSPDCWILTCCADEHGREYCSDCPEFPCRQLRDWAAQSPRYTAALTWLVSRREEEAG</sequence>
<proteinExistence type="predicted"/>
<name>A0A7V0XG62_UNCW3</name>
<dbReference type="Pfam" id="PF12675">
    <property type="entry name" value="DUF3795"/>
    <property type="match status" value="1"/>
</dbReference>
<dbReference type="Proteomes" id="UP000885672">
    <property type="component" value="Unassembled WGS sequence"/>
</dbReference>
<protein>
    <submittedName>
        <fullName evidence="2">DUF3795 domain-containing protein</fullName>
    </submittedName>
</protein>
<accession>A0A7V0XG62</accession>
<reference evidence="2" key="1">
    <citation type="journal article" date="2020" name="mSystems">
        <title>Genome- and Community-Level Interaction Insights into Carbon Utilization and Element Cycling Functions of Hydrothermarchaeota in Hydrothermal Sediment.</title>
        <authorList>
            <person name="Zhou Z."/>
            <person name="Liu Y."/>
            <person name="Xu W."/>
            <person name="Pan J."/>
            <person name="Luo Z.H."/>
            <person name="Li M."/>
        </authorList>
    </citation>
    <scope>NUCLEOTIDE SEQUENCE [LARGE SCALE GENOMIC DNA]</scope>
    <source>
        <strain evidence="2">SpSt-1182</strain>
    </source>
</reference>
<feature type="region of interest" description="Disordered" evidence="1">
    <location>
        <begin position="1"/>
        <end position="32"/>
    </location>
</feature>
<organism evidence="2">
    <name type="scientific">candidate division WOR-3 bacterium</name>
    <dbReference type="NCBI Taxonomy" id="2052148"/>
    <lineage>
        <taxon>Bacteria</taxon>
        <taxon>Bacteria division WOR-3</taxon>
    </lineage>
</organism>
<comment type="caution">
    <text evidence="2">The sequence shown here is derived from an EMBL/GenBank/DDBJ whole genome shotgun (WGS) entry which is preliminary data.</text>
</comment>
<dbReference type="AlphaFoldDB" id="A0A7V0XG62"/>
<gene>
    <name evidence="2" type="ORF">ENN51_09605</name>
</gene>
<dbReference type="InterPro" id="IPR024227">
    <property type="entry name" value="DUF3795"/>
</dbReference>